<sequence>MDKLHLFLGILSIGLMVIAFLYRNKLGQFKKYGYLGIFLISAIGNVAILSPAAPMIAALGATIYHPILSSFITTLGAVTGELLSYFIGSATHSYLPNYDWNTKINHFMKMNGTLTIFILSLVPNPFFDIAGIAAGATNYPLWEFIVISFLGKWIKFSIFAFMGKKIHTMLK</sequence>
<dbReference type="InterPro" id="IPR032816">
    <property type="entry name" value="VTT_dom"/>
</dbReference>
<proteinExistence type="predicted"/>
<dbReference type="InterPro" id="IPR051311">
    <property type="entry name" value="DedA_domain"/>
</dbReference>
<evidence type="ECO:0000256" key="1">
    <source>
        <dbReference type="SAM" id="Phobius"/>
    </source>
</evidence>
<organism evidence="3">
    <name type="scientific">viral metagenome</name>
    <dbReference type="NCBI Taxonomy" id="1070528"/>
    <lineage>
        <taxon>unclassified sequences</taxon>
        <taxon>metagenomes</taxon>
        <taxon>organismal metagenomes</taxon>
    </lineage>
</organism>
<evidence type="ECO:0000259" key="2">
    <source>
        <dbReference type="Pfam" id="PF09335"/>
    </source>
</evidence>
<dbReference type="PANTHER" id="PTHR42709">
    <property type="entry name" value="ALKALINE PHOSPHATASE LIKE PROTEIN"/>
    <property type="match status" value="1"/>
</dbReference>
<feature type="transmembrane region" description="Helical" evidence="1">
    <location>
        <begin position="63"/>
        <end position="87"/>
    </location>
</feature>
<keyword evidence="1" id="KW-0812">Transmembrane</keyword>
<keyword evidence="1" id="KW-0472">Membrane</keyword>
<dbReference type="Pfam" id="PF09335">
    <property type="entry name" value="VTT_dom"/>
    <property type="match status" value="1"/>
</dbReference>
<dbReference type="EMBL" id="MN739094">
    <property type="protein sequence ID" value="QHS88236.1"/>
    <property type="molecule type" value="Genomic_DNA"/>
</dbReference>
<feature type="transmembrane region" description="Helical" evidence="1">
    <location>
        <begin position="139"/>
        <end position="162"/>
    </location>
</feature>
<dbReference type="AlphaFoldDB" id="A0A6C0B816"/>
<name>A0A6C0B816_9ZZZZ</name>
<dbReference type="PANTHER" id="PTHR42709:SF11">
    <property type="entry name" value="DEDA FAMILY PROTEIN"/>
    <property type="match status" value="1"/>
</dbReference>
<dbReference type="GO" id="GO:0005886">
    <property type="term" value="C:plasma membrane"/>
    <property type="evidence" value="ECO:0007669"/>
    <property type="project" value="TreeGrafter"/>
</dbReference>
<accession>A0A6C0B816</accession>
<reference evidence="3" key="1">
    <citation type="journal article" date="2020" name="Nature">
        <title>Giant virus diversity and host interactions through global metagenomics.</title>
        <authorList>
            <person name="Schulz F."/>
            <person name="Roux S."/>
            <person name="Paez-Espino D."/>
            <person name="Jungbluth S."/>
            <person name="Walsh D.A."/>
            <person name="Denef V.J."/>
            <person name="McMahon K.D."/>
            <person name="Konstantinidis K.T."/>
            <person name="Eloe-Fadrosh E.A."/>
            <person name="Kyrpides N.C."/>
            <person name="Woyke T."/>
        </authorList>
    </citation>
    <scope>NUCLEOTIDE SEQUENCE</scope>
    <source>
        <strain evidence="3">GVMAG-M-3300010158-55</strain>
    </source>
</reference>
<keyword evidence="1" id="KW-1133">Transmembrane helix</keyword>
<evidence type="ECO:0000313" key="3">
    <source>
        <dbReference type="EMBL" id="QHS88236.1"/>
    </source>
</evidence>
<protein>
    <recommendedName>
        <fullName evidence="2">VTT domain-containing protein</fullName>
    </recommendedName>
</protein>
<feature type="transmembrane region" description="Helical" evidence="1">
    <location>
        <begin position="108"/>
        <end position="127"/>
    </location>
</feature>
<feature type="domain" description="VTT" evidence="2">
    <location>
        <begin position="51"/>
        <end position="164"/>
    </location>
</feature>
<feature type="transmembrane region" description="Helical" evidence="1">
    <location>
        <begin position="6"/>
        <end position="22"/>
    </location>
</feature>
<feature type="transmembrane region" description="Helical" evidence="1">
    <location>
        <begin position="34"/>
        <end position="57"/>
    </location>
</feature>